<dbReference type="Proteomes" id="UP000176846">
    <property type="component" value="Unassembled WGS sequence"/>
</dbReference>
<feature type="transmembrane region" description="Helical" evidence="1">
    <location>
        <begin position="14"/>
        <end position="33"/>
    </location>
</feature>
<name>A0A1F7UUK3_9BACT</name>
<reference evidence="2 3" key="1">
    <citation type="journal article" date="2016" name="Nat. Commun.">
        <title>Thousands of microbial genomes shed light on interconnected biogeochemical processes in an aquifer system.</title>
        <authorList>
            <person name="Anantharaman K."/>
            <person name="Brown C.T."/>
            <person name="Hug L.A."/>
            <person name="Sharon I."/>
            <person name="Castelle C.J."/>
            <person name="Probst A.J."/>
            <person name="Thomas B.C."/>
            <person name="Singh A."/>
            <person name="Wilkins M.J."/>
            <person name="Karaoz U."/>
            <person name="Brodie E.L."/>
            <person name="Williams K.H."/>
            <person name="Hubbard S.S."/>
            <person name="Banfield J.F."/>
        </authorList>
    </citation>
    <scope>NUCLEOTIDE SEQUENCE [LARGE SCALE GENOMIC DNA]</scope>
</reference>
<keyword evidence="1" id="KW-0812">Transmembrane</keyword>
<protein>
    <submittedName>
        <fullName evidence="2">Uncharacterized protein</fullName>
    </submittedName>
</protein>
<sequence>MPPPSIKIIPRRRLMLFTFLIIVALIGGSFQYWDKIIGFFQSASPIEETAGETISDADRLFKSDFWQSLKLYGRLPIEPRPTGRANPFLATLGSANTPGSRDALRVRHALTIISALAKYRQDISLYPKGESVEVGAEGARCLAPAGWLSKEACEKAVNQYLDSAPRDPGNNKYLYTSDGASYTLKVDLETAPDLEYTVPATKP</sequence>
<dbReference type="AlphaFoldDB" id="A0A1F7UUK3"/>
<dbReference type="Gene3D" id="3.30.700.10">
    <property type="entry name" value="Glycoprotein, Type 4 Pilin"/>
    <property type="match status" value="1"/>
</dbReference>
<comment type="caution">
    <text evidence="2">The sequence shown here is derived from an EMBL/GenBank/DDBJ whole genome shotgun (WGS) entry which is preliminary data.</text>
</comment>
<gene>
    <name evidence="2" type="ORF">A2936_00215</name>
</gene>
<accession>A0A1F7UUK3</accession>
<organism evidence="2 3">
    <name type="scientific">Candidatus Uhrbacteria bacterium RIFCSPLOWO2_01_FULL_47_25</name>
    <dbReference type="NCBI Taxonomy" id="1802402"/>
    <lineage>
        <taxon>Bacteria</taxon>
        <taxon>Candidatus Uhriibacteriota</taxon>
    </lineage>
</organism>
<evidence type="ECO:0000313" key="3">
    <source>
        <dbReference type="Proteomes" id="UP000176846"/>
    </source>
</evidence>
<evidence type="ECO:0000256" key="1">
    <source>
        <dbReference type="SAM" id="Phobius"/>
    </source>
</evidence>
<keyword evidence="1" id="KW-0472">Membrane</keyword>
<dbReference type="EMBL" id="MGEK01000030">
    <property type="protein sequence ID" value="OGL81404.1"/>
    <property type="molecule type" value="Genomic_DNA"/>
</dbReference>
<keyword evidence="1" id="KW-1133">Transmembrane helix</keyword>
<evidence type="ECO:0000313" key="2">
    <source>
        <dbReference type="EMBL" id="OGL81404.1"/>
    </source>
</evidence>
<proteinExistence type="predicted"/>